<feature type="transmembrane region" description="Helical" evidence="2">
    <location>
        <begin position="769"/>
        <end position="789"/>
    </location>
</feature>
<feature type="compositionally biased region" description="Polar residues" evidence="1">
    <location>
        <begin position="135"/>
        <end position="144"/>
    </location>
</feature>
<reference evidence="3 4" key="1">
    <citation type="submission" date="2016-04" db="EMBL/GenBank/DDBJ databases">
        <title>A degradative enzymes factory behind the ericoid mycorrhizal symbiosis.</title>
        <authorList>
            <consortium name="DOE Joint Genome Institute"/>
            <person name="Martino E."/>
            <person name="Morin E."/>
            <person name="Grelet G."/>
            <person name="Kuo A."/>
            <person name="Kohler A."/>
            <person name="Daghino S."/>
            <person name="Barry K."/>
            <person name="Choi C."/>
            <person name="Cichocki N."/>
            <person name="Clum A."/>
            <person name="Copeland A."/>
            <person name="Hainaut M."/>
            <person name="Haridas S."/>
            <person name="Labutti K."/>
            <person name="Lindquist E."/>
            <person name="Lipzen A."/>
            <person name="Khouja H.-R."/>
            <person name="Murat C."/>
            <person name="Ohm R."/>
            <person name="Olson A."/>
            <person name="Spatafora J."/>
            <person name="Veneault-Fourrey C."/>
            <person name="Henrissat B."/>
            <person name="Grigoriev I."/>
            <person name="Martin F."/>
            <person name="Perotto S."/>
        </authorList>
    </citation>
    <scope>NUCLEOTIDE SEQUENCE [LARGE SCALE GENOMIC DNA]</scope>
    <source>
        <strain evidence="3 4">E</strain>
    </source>
</reference>
<evidence type="ECO:0000313" key="4">
    <source>
        <dbReference type="Proteomes" id="UP000235371"/>
    </source>
</evidence>
<feature type="region of interest" description="Disordered" evidence="1">
    <location>
        <begin position="1"/>
        <end position="196"/>
    </location>
</feature>
<evidence type="ECO:0000313" key="3">
    <source>
        <dbReference type="EMBL" id="PMD63457.1"/>
    </source>
</evidence>
<proteinExistence type="predicted"/>
<feature type="compositionally biased region" description="Polar residues" evidence="1">
    <location>
        <begin position="50"/>
        <end position="60"/>
    </location>
</feature>
<dbReference type="RefSeq" id="XP_024740361.1">
    <property type="nucleotide sequence ID" value="XM_024879614.1"/>
</dbReference>
<keyword evidence="2" id="KW-0472">Membrane</keyword>
<dbReference type="AlphaFoldDB" id="A0A2J6TKB1"/>
<feature type="compositionally biased region" description="Polar residues" evidence="1">
    <location>
        <begin position="1"/>
        <end position="12"/>
    </location>
</feature>
<evidence type="ECO:0000256" key="1">
    <source>
        <dbReference type="SAM" id="MobiDB-lite"/>
    </source>
</evidence>
<protein>
    <submittedName>
        <fullName evidence="3">Uncharacterized protein</fullName>
    </submittedName>
</protein>
<dbReference type="STRING" id="1095630.A0A2J6TKB1"/>
<evidence type="ECO:0000256" key="2">
    <source>
        <dbReference type="SAM" id="Phobius"/>
    </source>
</evidence>
<dbReference type="InParanoid" id="A0A2J6TKB1"/>
<keyword evidence="4" id="KW-1185">Reference proteome</keyword>
<dbReference type="GeneID" id="36587691"/>
<accession>A0A2J6TKB1</accession>
<feature type="compositionally biased region" description="Basic and acidic residues" evidence="1">
    <location>
        <begin position="145"/>
        <end position="154"/>
    </location>
</feature>
<keyword evidence="2" id="KW-0812">Transmembrane</keyword>
<gene>
    <name evidence="3" type="ORF">K444DRAFT_609665</name>
</gene>
<keyword evidence="2" id="KW-1133">Transmembrane helix</keyword>
<feature type="transmembrane region" description="Helical" evidence="2">
    <location>
        <begin position="841"/>
        <end position="864"/>
    </location>
</feature>
<organism evidence="3 4">
    <name type="scientific">Hyaloscypha bicolor E</name>
    <dbReference type="NCBI Taxonomy" id="1095630"/>
    <lineage>
        <taxon>Eukaryota</taxon>
        <taxon>Fungi</taxon>
        <taxon>Dikarya</taxon>
        <taxon>Ascomycota</taxon>
        <taxon>Pezizomycotina</taxon>
        <taxon>Leotiomycetes</taxon>
        <taxon>Helotiales</taxon>
        <taxon>Hyaloscyphaceae</taxon>
        <taxon>Hyaloscypha</taxon>
        <taxon>Hyaloscypha bicolor</taxon>
    </lineage>
</organism>
<name>A0A2J6TKB1_9HELO</name>
<feature type="compositionally biased region" description="Low complexity" evidence="1">
    <location>
        <begin position="107"/>
        <end position="118"/>
    </location>
</feature>
<sequence>MSSHRGSSTPQGGPSRPAHGGNVDPFALSFDGSDGVPTQARHDTRDRLSGTPSHSTQSSPYHPAPNRPQGRPAHGGSIDPFALSFDGSDGVPTQARRDTQSGVSMHSTQSSPSTPSQSANQTNGVQAGARVSPSWCATTSTSYRMSDHISREQQEASTYPPQPPPSTPARSVNTISRVPVGGKTNSQPKVHASVSVAEVRSPAPTYTGYYEPVSKSQSYDMLDVDLEVAQEKDNAHDSFVSKAPLRGYLGNFFTKTSKYRAIQSPHSVQEAGWPSNSESTFRHQDSLGRLYKGPSDDRFLNPVDGSVKELVVQCTDVLYWGPKNTTYKRTFIRNVSPITLQLANWPTSHLNDGPKSKSADRKAKLFLAVKWPVTCYALNHLIGIPGLTSTGTVLNHGNYDPFPYRYWGYCKVTRNTVEEGTTPSGASPQDINIPAARSNRILEPITLCIIKEDEPYGRPTLVSGWKNDIENQHHHGKCPEYLFIAYTAEQFKHSNAHDVAALHSLATRATRDAGLTAYWVGLSCMQPDNVEDDVFRISDIVRGAHSMAVIIGPGTRDAQGQPSVKSMLREWGERLWTLPEALLIASNKPISVYRRGYQGPLLIPKNQFAGMAWADSVTARDLIDHYEGNLTLSRLELVTIAMQALFARKRGEYLPGDHSYALMGLLRSRPKIDSTDTSFQAFARLSLANDSDMLIERLMCLLPQSPTQHWSSVSDAYGVNVWDIYPTCQIAGVCSNDTVLVDGAFGATIHWDKFRKVANTRRVRSWKRLAVQTMLHGAPYFFLIGMLFFQSAWNTVSVLRGVIRIIDEINNIWDTIVKYTPFTTAEAAPHHLDSGPAARRLLHWALLLGSVGFILVGTACVVFVSSPYLTRLLYGGKFWGTQAWLFGFEGYLDIETIESQIFGSKMRRLRWSLYGSSLSRHRKNEFEESVGVDPTTDPVVRQKVDDAIMNTRPDAMRIFTLVDTNTMTVTMFEAVKPPVAVLLCGAEGGMQRAVACSYEWSTGICYRETVLRMETPVLEKMSRVSRFRFGMSRGS</sequence>
<dbReference type="OrthoDB" id="2624308at2759"/>
<dbReference type="Proteomes" id="UP000235371">
    <property type="component" value="Unassembled WGS sequence"/>
</dbReference>
<dbReference type="EMBL" id="KZ613780">
    <property type="protein sequence ID" value="PMD63457.1"/>
    <property type="molecule type" value="Genomic_DNA"/>
</dbReference>